<keyword evidence="2" id="KW-1185">Reference proteome</keyword>
<gene>
    <name evidence="1" type="ORF">D7S86_00055</name>
</gene>
<name>A0A494Y6Q3_9BURK</name>
<dbReference type="RefSeq" id="WP_121081929.1">
    <property type="nucleotide sequence ID" value="NZ_RBZU01000001.1"/>
</dbReference>
<evidence type="ECO:0000313" key="1">
    <source>
        <dbReference type="EMBL" id="RKP58401.1"/>
    </source>
</evidence>
<evidence type="ECO:0000313" key="2">
    <source>
        <dbReference type="Proteomes" id="UP000270342"/>
    </source>
</evidence>
<reference evidence="1 2" key="1">
    <citation type="submission" date="2018-10" db="EMBL/GenBank/DDBJ databases">
        <title>Robbsia sp. DHC34, isolated from soil.</title>
        <authorList>
            <person name="Gao Z.-H."/>
            <person name="Qiu L.-H."/>
        </authorList>
    </citation>
    <scope>NUCLEOTIDE SEQUENCE [LARGE SCALE GENOMIC DNA]</scope>
    <source>
        <strain evidence="1 2">DHC34</strain>
    </source>
</reference>
<sequence length="106" mass="12353">MNIRNKVVTPDGKRRLRALEREKMHVRLSIPDLVAREAAELASRRHENRMSALDDIRRRITRGQTALFERAFFECLADWLGERQHQDATDIVRDYIASHLAPTESS</sequence>
<comment type="caution">
    <text evidence="1">The sequence shown here is derived from an EMBL/GenBank/DDBJ whole genome shotgun (WGS) entry which is preliminary data.</text>
</comment>
<dbReference type="EMBL" id="RBZU01000001">
    <property type="protein sequence ID" value="RKP58401.1"/>
    <property type="molecule type" value="Genomic_DNA"/>
</dbReference>
<dbReference type="AlphaFoldDB" id="A0A494Y6Q3"/>
<accession>A0A494Y6Q3</accession>
<proteinExistence type="predicted"/>
<protein>
    <submittedName>
        <fullName evidence="1">Uncharacterized protein</fullName>
    </submittedName>
</protein>
<organism evidence="1 2">
    <name type="scientific">Pararobbsia silviterrae</name>
    <dbReference type="NCBI Taxonomy" id="1792498"/>
    <lineage>
        <taxon>Bacteria</taxon>
        <taxon>Pseudomonadati</taxon>
        <taxon>Pseudomonadota</taxon>
        <taxon>Betaproteobacteria</taxon>
        <taxon>Burkholderiales</taxon>
        <taxon>Burkholderiaceae</taxon>
        <taxon>Pararobbsia</taxon>
    </lineage>
</organism>
<dbReference type="Proteomes" id="UP000270342">
    <property type="component" value="Unassembled WGS sequence"/>
</dbReference>